<evidence type="ECO:0000313" key="10">
    <source>
        <dbReference type="EMBL" id="CBA29722.1"/>
    </source>
</evidence>
<evidence type="ECO:0000256" key="1">
    <source>
        <dbReference type="ARBA" id="ARBA00004533"/>
    </source>
</evidence>
<evidence type="ECO:0000256" key="7">
    <source>
        <dbReference type="SAM" id="Coils"/>
    </source>
</evidence>
<comment type="subcellular location">
    <subcellularLocation>
        <location evidence="1">Cell inner membrane</location>
    </subcellularLocation>
</comment>
<evidence type="ECO:0000256" key="3">
    <source>
        <dbReference type="ARBA" id="ARBA00022519"/>
    </source>
</evidence>
<reference evidence="10 11" key="1">
    <citation type="journal article" date="2010" name="J. Bacteriol.">
        <title>Complete Genome Sequence of Cronobacter turicensis LMG 23827, a foodborne pathogen causing deaths in neonates.</title>
        <authorList>
            <person name="Stephan R."/>
            <person name="Lehner A."/>
            <person name="Tischler P."/>
            <person name="Rattei T."/>
        </authorList>
    </citation>
    <scope>NUCLEOTIDE SEQUENCE [LARGE SCALE GENOMIC DNA]</scope>
    <source>
        <strain evidence="11">DSM 18703 / CCUG 55852 / LMG 23827 / z3032</strain>
    </source>
</reference>
<evidence type="ECO:0000256" key="2">
    <source>
        <dbReference type="ARBA" id="ARBA00022475"/>
    </source>
</evidence>
<evidence type="ECO:0000256" key="5">
    <source>
        <dbReference type="ARBA" id="ARBA00022989"/>
    </source>
</evidence>
<feature type="transmembrane region" description="Helical" evidence="8">
    <location>
        <begin position="31"/>
        <end position="50"/>
    </location>
</feature>
<keyword evidence="3" id="KW-0997">Cell inner membrane</keyword>
<feature type="domain" description="Mce/MlaD" evidence="9">
    <location>
        <begin position="169"/>
        <end position="236"/>
    </location>
</feature>
<keyword evidence="6 8" id="KW-0472">Membrane</keyword>
<dbReference type="HOGENOM" id="CLU_018765_3_1_6"/>
<keyword evidence="2" id="KW-1003">Cell membrane</keyword>
<keyword evidence="7" id="KW-0175">Coiled coil</keyword>
<feature type="domain" description="Mce/MlaD" evidence="9">
    <location>
        <begin position="306"/>
        <end position="400"/>
    </location>
</feature>
<sequence>MCLIQVMRSYPNMENNRGEAKIKKVKNWSPVWIFPIITALIGAWILFYHYSHQGPVVTLMTTNAEGIEGGKTTIKSRSVDVGVVESAVLTDDLHHVEIKARMNPGMEKLLYGDTAFWVVKPQIGREGVTGLNTLLSGAYIELQPGSKGSAPESYKLLDAPPLAPPDAKGIRVILDSSKAGQLNPGDPVLFRGYRVGSVETSTFDPQKRSISYQLFINAPNDRLVTSNVRFWKDSGIAVDLSSSGMRVEMGSLSTLFSGGVSFDVPDGWELGQPVAEKTAFTLYDDQRSIQESLYTEHIDYLMFFKDTIRGLQPGAPVEFRGIRLGTVAQVPFFVPGLHQAVTTDYRIPVLVRIEPERLANQIGEDPNIASHMHDLLKKGLRATLKTGNLVTGQLFVDLDFYPKAPPVTEMAKFNGYPVIPTVSSGLAQIQQRLMDTLDKINNLPLNPMIEQATNTLSESQRTMRRLQTTLDNLNQLTSSQSAQDLPADMQKTLRELNRSMQGFQPGSAAYNKMVADMQRLDQVLRELQPVLRTLNEKSNALVFESKEKKDPQPKRAKE</sequence>
<proteinExistence type="predicted"/>
<organism evidence="10 11">
    <name type="scientific">Cronobacter turicensis (strain DSM 18703 / CCUG 55852 / LMG 23827 / z3032)</name>
    <dbReference type="NCBI Taxonomy" id="693216"/>
    <lineage>
        <taxon>Bacteria</taxon>
        <taxon>Pseudomonadati</taxon>
        <taxon>Pseudomonadota</taxon>
        <taxon>Gammaproteobacteria</taxon>
        <taxon>Enterobacterales</taxon>
        <taxon>Enterobacteriaceae</taxon>
        <taxon>Cronobacter</taxon>
    </lineage>
</organism>
<feature type="domain" description="Mce/MlaD" evidence="9">
    <location>
        <begin position="54"/>
        <end position="145"/>
    </location>
</feature>
<name>C9Y0P1_CROTZ</name>
<dbReference type="Pfam" id="PF02470">
    <property type="entry name" value="MlaD"/>
    <property type="match status" value="3"/>
</dbReference>
<evidence type="ECO:0000256" key="8">
    <source>
        <dbReference type="SAM" id="Phobius"/>
    </source>
</evidence>
<feature type="coiled-coil region" evidence="7">
    <location>
        <begin position="449"/>
        <end position="476"/>
    </location>
</feature>
<dbReference type="AlphaFoldDB" id="C9Y0P1"/>
<dbReference type="PANTHER" id="PTHR30462:SF2">
    <property type="entry name" value="INTERMEMBRANE TRANSPORT PROTEIN PQIB"/>
    <property type="match status" value="1"/>
</dbReference>
<dbReference type="InterPro" id="IPR003399">
    <property type="entry name" value="Mce/MlaD"/>
</dbReference>
<keyword evidence="4 8" id="KW-0812">Transmembrane</keyword>
<evidence type="ECO:0000313" key="11">
    <source>
        <dbReference type="Proteomes" id="UP000002069"/>
    </source>
</evidence>
<keyword evidence="11" id="KW-1185">Reference proteome</keyword>
<keyword evidence="5 8" id="KW-1133">Transmembrane helix</keyword>
<evidence type="ECO:0000256" key="4">
    <source>
        <dbReference type="ARBA" id="ARBA00022692"/>
    </source>
</evidence>
<accession>C9Y0P1</accession>
<dbReference type="PATRIC" id="fig|693216.3.peg.1485"/>
<dbReference type="Proteomes" id="UP000002069">
    <property type="component" value="Chromosome"/>
</dbReference>
<dbReference type="KEGG" id="ctu:CTU_15570"/>
<dbReference type="EMBL" id="FN543093">
    <property type="protein sequence ID" value="CBA29722.1"/>
    <property type="molecule type" value="Genomic_DNA"/>
</dbReference>
<dbReference type="PANTHER" id="PTHR30462">
    <property type="entry name" value="INTERMEMBRANE TRANSPORT PROTEIN PQIB-RELATED"/>
    <property type="match status" value="1"/>
</dbReference>
<reference evidence="11" key="2">
    <citation type="journal article" date="2011" name="J. Bacteriol.">
        <title>Complete genome sequence of Cronobacter turicensis LMG 23827, a food-borne pathogen causing deaths in neonates.</title>
        <authorList>
            <person name="Stephan R."/>
            <person name="Lehner A."/>
            <person name="Tischler P."/>
            <person name="Rattei T."/>
        </authorList>
    </citation>
    <scope>NUCLEOTIDE SEQUENCE [LARGE SCALE GENOMIC DNA]</scope>
    <source>
        <strain evidence="11">DSM 18703 / CCUG 55852 / LMG 23827 / z3032</strain>
    </source>
</reference>
<evidence type="ECO:0000259" key="9">
    <source>
        <dbReference type="Pfam" id="PF02470"/>
    </source>
</evidence>
<evidence type="ECO:0000256" key="6">
    <source>
        <dbReference type="ARBA" id="ARBA00023136"/>
    </source>
</evidence>
<protein>
    <submittedName>
        <fullName evidence="10">Paraquat-inducible protein B</fullName>
    </submittedName>
</protein>
<gene>
    <name evidence="10" type="primary">pqiB</name>
    <name evidence="10" type="ordered locus">Ctu_15570</name>
</gene>
<dbReference type="InterPro" id="IPR051800">
    <property type="entry name" value="PqiA-PqiB_transport"/>
</dbReference>
<dbReference type="GO" id="GO:0005886">
    <property type="term" value="C:plasma membrane"/>
    <property type="evidence" value="ECO:0007669"/>
    <property type="project" value="UniProtKB-SubCell"/>
</dbReference>
<dbReference type="NCBIfam" id="NF008070">
    <property type="entry name" value="PRK10807.1"/>
    <property type="match status" value="1"/>
</dbReference>